<evidence type="ECO:0000313" key="9">
    <source>
        <dbReference type="EMBL" id="TCN85826.1"/>
    </source>
</evidence>
<dbReference type="PANTHER" id="PTHR36307:SF1">
    <property type="entry name" value="FLAGELLA BASAL BODY P-RING FORMATION PROTEIN FLGA"/>
    <property type="match status" value="1"/>
</dbReference>
<dbReference type="Pfam" id="PF13144">
    <property type="entry name" value="ChapFlgA"/>
    <property type="match status" value="1"/>
</dbReference>
<evidence type="ECO:0000256" key="3">
    <source>
        <dbReference type="ARBA" id="ARBA00014754"/>
    </source>
</evidence>
<dbReference type="SMART" id="SM00858">
    <property type="entry name" value="SAF"/>
    <property type="match status" value="1"/>
</dbReference>
<accession>A0A4R2FFF9</accession>
<dbReference type="InterPro" id="IPR013974">
    <property type="entry name" value="SAF"/>
</dbReference>
<keyword evidence="9" id="KW-0282">Flagellum</keyword>
<keyword evidence="9" id="KW-0966">Cell projection</keyword>
<dbReference type="Gene3D" id="2.30.30.760">
    <property type="match status" value="1"/>
</dbReference>
<evidence type="ECO:0000256" key="5">
    <source>
        <dbReference type="ARBA" id="ARBA00022764"/>
    </source>
</evidence>
<comment type="subcellular location">
    <subcellularLocation>
        <location evidence="1 7">Periplasm</location>
    </subcellularLocation>
</comment>
<proteinExistence type="inferred from homology"/>
<feature type="chain" id="PRO_5020952953" description="Flagella basal body P-ring formation protein FlgA" evidence="7">
    <location>
        <begin position="22"/>
        <end position="235"/>
    </location>
</feature>
<gene>
    <name evidence="9" type="ORF">EDC91_10864</name>
</gene>
<dbReference type="Gene3D" id="3.90.1210.10">
    <property type="entry name" value="Antifreeze-like/N-acetylneuraminic acid synthase C-terminal domain"/>
    <property type="match status" value="1"/>
</dbReference>
<dbReference type="InterPro" id="IPR039246">
    <property type="entry name" value="Flagellar_FlgA"/>
</dbReference>
<evidence type="ECO:0000259" key="8">
    <source>
        <dbReference type="SMART" id="SM00858"/>
    </source>
</evidence>
<organism evidence="9 10">
    <name type="scientific">Shewanella fodinae</name>
    <dbReference type="NCBI Taxonomy" id="552357"/>
    <lineage>
        <taxon>Bacteria</taxon>
        <taxon>Pseudomonadati</taxon>
        <taxon>Pseudomonadota</taxon>
        <taxon>Gammaproteobacteria</taxon>
        <taxon>Alteromonadales</taxon>
        <taxon>Shewanellaceae</taxon>
        <taxon>Shewanella</taxon>
    </lineage>
</organism>
<evidence type="ECO:0000313" key="10">
    <source>
        <dbReference type="Proteomes" id="UP000294832"/>
    </source>
</evidence>
<evidence type="ECO:0000256" key="4">
    <source>
        <dbReference type="ARBA" id="ARBA00022729"/>
    </source>
</evidence>
<dbReference type="EMBL" id="SLWF01000008">
    <property type="protein sequence ID" value="TCN85826.1"/>
    <property type="molecule type" value="Genomic_DNA"/>
</dbReference>
<dbReference type="AlphaFoldDB" id="A0A4R2FFF9"/>
<dbReference type="InterPro" id="IPR041231">
    <property type="entry name" value="FlgA_N"/>
</dbReference>
<comment type="function">
    <text evidence="6 7">Involved in the assembly process of the P-ring formation. It may associate with FlgF on the rod constituting a structure essential for the P-ring assembly or may act as a modulator protein for the P-ring assembly.</text>
</comment>
<comment type="caution">
    <text evidence="9">The sequence shown here is derived from an EMBL/GenBank/DDBJ whole genome shotgun (WGS) entry which is preliminary data.</text>
</comment>
<comment type="similarity">
    <text evidence="2 7">Belongs to the FlgA family.</text>
</comment>
<feature type="domain" description="SAF" evidence="8">
    <location>
        <begin position="113"/>
        <end position="175"/>
    </location>
</feature>
<reference evidence="9 10" key="1">
    <citation type="submission" date="2019-03" db="EMBL/GenBank/DDBJ databases">
        <title>Freshwater and sediment microbial communities from various areas in North America, analyzing microbe dynamics in response to fracking.</title>
        <authorList>
            <person name="Lamendella R."/>
        </authorList>
    </citation>
    <scope>NUCLEOTIDE SEQUENCE [LARGE SCALE GENOMIC DNA]</scope>
    <source>
        <strain evidence="9 10">74A</strain>
    </source>
</reference>
<dbReference type="CDD" id="cd11614">
    <property type="entry name" value="SAF_CpaB_FlgA_like"/>
    <property type="match status" value="1"/>
</dbReference>
<dbReference type="RefSeq" id="WP_133038626.1">
    <property type="nucleotide sequence ID" value="NZ_SLWF01000008.1"/>
</dbReference>
<evidence type="ECO:0000256" key="6">
    <source>
        <dbReference type="ARBA" id="ARBA00025643"/>
    </source>
</evidence>
<keyword evidence="5 7" id="KW-0574">Periplasm</keyword>
<name>A0A4R2FFF9_9GAMM</name>
<keyword evidence="10" id="KW-1185">Reference proteome</keyword>
<keyword evidence="7" id="KW-1005">Bacterial flagellum biogenesis</keyword>
<keyword evidence="4 7" id="KW-0732">Signal</keyword>
<evidence type="ECO:0000256" key="7">
    <source>
        <dbReference type="RuleBase" id="RU362063"/>
    </source>
</evidence>
<dbReference type="InterPro" id="IPR017585">
    <property type="entry name" value="SAF_FlgA"/>
</dbReference>
<feature type="signal peptide" evidence="7">
    <location>
        <begin position="1"/>
        <end position="21"/>
    </location>
</feature>
<dbReference type="Proteomes" id="UP000294832">
    <property type="component" value="Unassembled WGS sequence"/>
</dbReference>
<evidence type="ECO:0000256" key="1">
    <source>
        <dbReference type="ARBA" id="ARBA00004418"/>
    </source>
</evidence>
<dbReference type="InterPro" id="IPR036732">
    <property type="entry name" value="AFP_Neu5c_C_sf"/>
</dbReference>
<dbReference type="GO" id="GO:0044780">
    <property type="term" value="P:bacterial-type flagellum assembly"/>
    <property type="evidence" value="ECO:0007669"/>
    <property type="project" value="InterPro"/>
</dbReference>
<dbReference type="SUPFAM" id="SSF51269">
    <property type="entry name" value="AFP III-like domain"/>
    <property type="match status" value="1"/>
</dbReference>
<evidence type="ECO:0000256" key="2">
    <source>
        <dbReference type="ARBA" id="ARBA00010474"/>
    </source>
</evidence>
<dbReference type="NCBIfam" id="TIGR03170">
    <property type="entry name" value="flgA_cterm"/>
    <property type="match status" value="1"/>
</dbReference>
<keyword evidence="9" id="KW-0969">Cilium</keyword>
<protein>
    <recommendedName>
        <fullName evidence="3 7">Flagella basal body P-ring formation protein FlgA</fullName>
    </recommendedName>
</protein>
<dbReference type="OrthoDB" id="5729023at2"/>
<dbReference type="Pfam" id="PF17656">
    <property type="entry name" value="ChapFlgA_N"/>
    <property type="match status" value="1"/>
</dbReference>
<dbReference type="PANTHER" id="PTHR36307">
    <property type="entry name" value="FLAGELLA BASAL BODY P-RING FORMATION PROTEIN FLGA"/>
    <property type="match status" value="1"/>
</dbReference>
<sequence>MKLKLTSIFISTLLWTTVALAEQPSVPAVSAIEALAKDVVAKKVNAPASARVNITPQPLDSRVAIPRCSSPITAVLASDRDIGRNNTVRISCDSPDLSYPWQIYLSVRVDVSYPVVVAKETLAPGDVLSAAQMEIRYVDQYSVNGEQFSDMQQLIGTRLKRRVSKDYPIFGSNICVVCKGDTVSIIARTEQFQIKTVGEAVEDGNLGQQIRVKNTRSNKTVDAIVTHVGEVQVKM</sequence>
<dbReference type="GO" id="GO:0042597">
    <property type="term" value="C:periplasmic space"/>
    <property type="evidence" value="ECO:0007669"/>
    <property type="project" value="UniProtKB-SubCell"/>
</dbReference>